<dbReference type="Gene3D" id="1.10.287.70">
    <property type="match status" value="1"/>
</dbReference>
<feature type="compositionally biased region" description="Basic and acidic residues" evidence="1">
    <location>
        <begin position="1171"/>
        <end position="1184"/>
    </location>
</feature>
<feature type="region of interest" description="Disordered" evidence="1">
    <location>
        <begin position="1099"/>
        <end position="1212"/>
    </location>
</feature>
<dbReference type="Pfam" id="PF00027">
    <property type="entry name" value="cNMP_binding"/>
    <property type="match status" value="1"/>
</dbReference>
<dbReference type="InterPro" id="IPR051413">
    <property type="entry name" value="K/Na_HCN_channel"/>
</dbReference>
<feature type="compositionally biased region" description="Basic and acidic residues" evidence="1">
    <location>
        <begin position="1150"/>
        <end position="1164"/>
    </location>
</feature>
<evidence type="ECO:0000256" key="1">
    <source>
        <dbReference type="SAM" id="MobiDB-lite"/>
    </source>
</evidence>
<keyword evidence="5" id="KW-1185">Reference proteome</keyword>
<gene>
    <name evidence="4" type="ORF">TrCOL_g5596</name>
</gene>
<dbReference type="GO" id="GO:0003254">
    <property type="term" value="P:regulation of membrane depolarization"/>
    <property type="evidence" value="ECO:0007669"/>
    <property type="project" value="TreeGrafter"/>
</dbReference>
<feature type="compositionally biased region" description="Polar residues" evidence="1">
    <location>
        <begin position="241"/>
        <end position="262"/>
    </location>
</feature>
<feature type="compositionally biased region" description="Basic residues" evidence="1">
    <location>
        <begin position="1"/>
        <end position="11"/>
    </location>
</feature>
<feature type="transmembrane region" description="Helical" evidence="2">
    <location>
        <begin position="374"/>
        <end position="397"/>
    </location>
</feature>
<dbReference type="GO" id="GO:0005249">
    <property type="term" value="F:voltage-gated potassium channel activity"/>
    <property type="evidence" value="ECO:0007669"/>
    <property type="project" value="TreeGrafter"/>
</dbReference>
<dbReference type="SUPFAM" id="SSF51206">
    <property type="entry name" value="cAMP-binding domain-like"/>
    <property type="match status" value="1"/>
</dbReference>
<feature type="region of interest" description="Disordered" evidence="1">
    <location>
        <begin position="822"/>
        <end position="851"/>
    </location>
</feature>
<dbReference type="GO" id="GO:0098855">
    <property type="term" value="C:HCN channel complex"/>
    <property type="evidence" value="ECO:0007669"/>
    <property type="project" value="TreeGrafter"/>
</dbReference>
<feature type="transmembrane region" description="Helical" evidence="2">
    <location>
        <begin position="630"/>
        <end position="649"/>
    </location>
</feature>
<feature type="compositionally biased region" description="Acidic residues" evidence="1">
    <location>
        <begin position="1102"/>
        <end position="1111"/>
    </location>
</feature>
<feature type="transmembrane region" description="Helical" evidence="2">
    <location>
        <begin position="532"/>
        <end position="556"/>
    </location>
</feature>
<feature type="domain" description="Cyclic nucleotide-binding" evidence="3">
    <location>
        <begin position="738"/>
        <end position="929"/>
    </location>
</feature>
<feature type="transmembrane region" description="Helical" evidence="2">
    <location>
        <begin position="451"/>
        <end position="476"/>
    </location>
</feature>
<accession>A0A9W7GG84</accession>
<feature type="region of interest" description="Disordered" evidence="1">
    <location>
        <begin position="240"/>
        <end position="307"/>
    </location>
</feature>
<feature type="compositionally biased region" description="Polar residues" evidence="1">
    <location>
        <begin position="167"/>
        <end position="176"/>
    </location>
</feature>
<feature type="compositionally biased region" description="Basic and acidic residues" evidence="1">
    <location>
        <begin position="822"/>
        <end position="844"/>
    </location>
</feature>
<feature type="compositionally biased region" description="Acidic residues" evidence="1">
    <location>
        <begin position="1060"/>
        <end position="1070"/>
    </location>
</feature>
<dbReference type="PROSITE" id="PS00889">
    <property type="entry name" value="CNMP_BINDING_2"/>
    <property type="match status" value="1"/>
</dbReference>
<keyword evidence="2" id="KW-1133">Transmembrane helix</keyword>
<dbReference type="GO" id="GO:0035725">
    <property type="term" value="P:sodium ion transmembrane transport"/>
    <property type="evidence" value="ECO:0007669"/>
    <property type="project" value="TreeGrafter"/>
</dbReference>
<feature type="region of interest" description="Disordered" evidence="1">
    <location>
        <begin position="1053"/>
        <end position="1072"/>
    </location>
</feature>
<feature type="region of interest" description="Disordered" evidence="1">
    <location>
        <begin position="167"/>
        <end position="207"/>
    </location>
</feature>
<keyword evidence="2" id="KW-0472">Membrane</keyword>
<feature type="region of interest" description="Disordered" evidence="1">
    <location>
        <begin position="1"/>
        <end position="82"/>
    </location>
</feature>
<name>A0A9W7GG84_9STRA</name>
<dbReference type="PANTHER" id="PTHR45689:SF5">
    <property type="entry name" value="I[[H]] CHANNEL, ISOFORM E"/>
    <property type="match status" value="1"/>
</dbReference>
<dbReference type="InterPro" id="IPR018490">
    <property type="entry name" value="cNMP-bd_dom_sf"/>
</dbReference>
<dbReference type="AlphaFoldDB" id="A0A9W7GG84"/>
<feature type="compositionally biased region" description="Low complexity" evidence="1">
    <location>
        <begin position="282"/>
        <end position="301"/>
    </location>
</feature>
<evidence type="ECO:0000313" key="4">
    <source>
        <dbReference type="EMBL" id="GMI44435.1"/>
    </source>
</evidence>
<sequence>MAANNGRRKSLRNLMGLEPDLPGMVDGDSHQSNDTDIALRNAKALSDGLRSTGSGEEGQAKQVSSRTSNFSTKGPDRRGSFRTQLKIEEDAAQGMFGVDRQSSRELLLTGNRFSRRPSRSTGADQISGILPAEYANGANLSNITEQSLLTGRTSDGADTSMRIGNTESLLSTQGFSPVQEEGKALETDKGKSGLRPPGSVSPQRRRSTIIDVASAGARKLKNMAKLKSVVRVIGLAKRMQKVQNDGTETDPSSGPKRSTSKNGMFGSLKSMKKMKKSRKELSNSISTRRINTTTKTQNNNEKNAKVQKEKIVAKKHENLVDQLKLRKKTHAENDIQTSMSKLSKEKIQQFDDTKICGFLKVQHPTSLLIRNWDLLIAVLVMSQVFIVPFQIAGFPGWEGDTSSGQEKESLIVGIDAIFFADIFVQFNIAIEKGEQGYYGDTNELITDRHEIAWTYLSGWFMIDLLAISPLFIYIAAELGGVTNNADTTNMLKLVKAARIPRLFRLLRIFRVMRTLNMKSKLMQWYMYSRYSYIFNLIYVIFTFIVLVHIYACIWFITSENNIAQRFSLKTGTINQLGVIDGVYDESYNDLYFLDSNNETSFRMVNYWQAFHQAVLIINGESMDNETETELFISSLLMIVGAIVMAVTFGEVSMHITNFYASTNMFQKKMTDLYESMIALNLPQNLQERIHLFYKYVWDEHHSIDGRPAILTFVPELSTNLAKEIYLYLYSDMITKVPMFHNRPADVIQHLVLAVQTLIYMPKDYVIVKGEFGQEMFFIQSGKCDVIIEISKKVANSASKDKNKLKKRLHKWGKKIREVSVKEIRSKRDKPKGPHKGEEASDESKMMSMNSSGRMSINGSVYKVVEKAVKELEAGSYFGEIALITDSRRTASIRSRTFTELLVLSRDDFNRITENNHEDREEMKNQIKRRYNQDKNVKDVLEEKSKRRISEAERKESELKEEEEKLMQRKSNRTSFLELHKGIDSKGGLGGGNVGGQINADLFEIRTQMRTMGTQLSNVAAIVEKLSDRQERRDRKEERRRKRIRNWKKAKVEEMARRNLEEEEEDEDEGVGDLGFEEVGNRIKRDISHDLDYVGRSISTFVDTDESSEESSSDAGSGGPKAKEEDEVTKARIKREEKKREEARQMALQRDSVRDAARQKEMERIRQKKEAKKGDIKKQGNKGDVEGSSSDEDSVRELSSSYQPKIATPSEKKIETVLNKSKLGYGGGRFKEGGE</sequence>
<dbReference type="InterPro" id="IPR014710">
    <property type="entry name" value="RmlC-like_jellyroll"/>
</dbReference>
<dbReference type="InterPro" id="IPR018488">
    <property type="entry name" value="cNMP-bd_CS"/>
</dbReference>
<proteinExistence type="predicted"/>
<dbReference type="OrthoDB" id="421226at2759"/>
<evidence type="ECO:0000313" key="5">
    <source>
        <dbReference type="Proteomes" id="UP001165065"/>
    </source>
</evidence>
<dbReference type="EMBL" id="BRYA01000216">
    <property type="protein sequence ID" value="GMI44435.1"/>
    <property type="molecule type" value="Genomic_DNA"/>
</dbReference>
<dbReference type="PROSITE" id="PS50042">
    <property type="entry name" value="CNMP_BINDING_3"/>
    <property type="match status" value="1"/>
</dbReference>
<feature type="compositionally biased region" description="Basic and acidic residues" evidence="1">
    <location>
        <begin position="1120"/>
        <end position="1143"/>
    </location>
</feature>
<dbReference type="Gene3D" id="2.60.120.10">
    <property type="entry name" value="Jelly Rolls"/>
    <property type="match status" value="1"/>
</dbReference>
<dbReference type="SUPFAM" id="SSF81324">
    <property type="entry name" value="Voltage-gated potassium channels"/>
    <property type="match status" value="1"/>
</dbReference>
<feature type="compositionally biased region" description="Polar residues" evidence="1">
    <location>
        <begin position="61"/>
        <end position="72"/>
    </location>
</feature>
<dbReference type="InterPro" id="IPR000595">
    <property type="entry name" value="cNMP-bd_dom"/>
</dbReference>
<evidence type="ECO:0000259" key="3">
    <source>
        <dbReference type="PROSITE" id="PS50042"/>
    </source>
</evidence>
<dbReference type="PANTHER" id="PTHR45689">
    <property type="entry name" value="I[[H]] CHANNEL, ISOFORM E"/>
    <property type="match status" value="1"/>
</dbReference>
<dbReference type="Proteomes" id="UP001165065">
    <property type="component" value="Unassembled WGS sequence"/>
</dbReference>
<evidence type="ECO:0000256" key="2">
    <source>
        <dbReference type="SAM" id="Phobius"/>
    </source>
</evidence>
<feature type="transmembrane region" description="Helical" evidence="2">
    <location>
        <begin position="409"/>
        <end position="430"/>
    </location>
</feature>
<feature type="compositionally biased region" description="Basic and acidic residues" evidence="1">
    <location>
        <begin position="180"/>
        <end position="191"/>
    </location>
</feature>
<dbReference type="PROSITE" id="PS00888">
    <property type="entry name" value="CNMP_BINDING_1"/>
    <property type="match status" value="1"/>
</dbReference>
<dbReference type="Gene3D" id="1.10.287.630">
    <property type="entry name" value="Helix hairpin bin"/>
    <property type="match status" value="1"/>
</dbReference>
<keyword evidence="2" id="KW-0812">Transmembrane</keyword>
<reference evidence="5" key="1">
    <citation type="journal article" date="2023" name="Commun. Biol.">
        <title>Genome analysis of Parmales, the sister group of diatoms, reveals the evolutionary specialization of diatoms from phago-mixotrophs to photoautotrophs.</title>
        <authorList>
            <person name="Ban H."/>
            <person name="Sato S."/>
            <person name="Yoshikawa S."/>
            <person name="Yamada K."/>
            <person name="Nakamura Y."/>
            <person name="Ichinomiya M."/>
            <person name="Sato N."/>
            <person name="Blanc-Mathieu R."/>
            <person name="Endo H."/>
            <person name="Kuwata A."/>
            <person name="Ogata H."/>
        </authorList>
    </citation>
    <scope>NUCLEOTIDE SEQUENCE [LARGE SCALE GENOMIC DNA]</scope>
</reference>
<organism evidence="4 5">
    <name type="scientific">Triparma columacea</name>
    <dbReference type="NCBI Taxonomy" id="722753"/>
    <lineage>
        <taxon>Eukaryota</taxon>
        <taxon>Sar</taxon>
        <taxon>Stramenopiles</taxon>
        <taxon>Ochrophyta</taxon>
        <taxon>Bolidophyceae</taxon>
        <taxon>Parmales</taxon>
        <taxon>Triparmaceae</taxon>
        <taxon>Triparma</taxon>
    </lineage>
</organism>
<protein>
    <recommendedName>
        <fullName evidence="3">Cyclic nucleotide-binding domain-containing protein</fullName>
    </recommendedName>
</protein>
<dbReference type="CDD" id="cd00038">
    <property type="entry name" value="CAP_ED"/>
    <property type="match status" value="1"/>
</dbReference>
<comment type="caution">
    <text evidence="4">The sequence shown here is derived from an EMBL/GenBank/DDBJ whole genome shotgun (WGS) entry which is preliminary data.</text>
</comment>
<feature type="region of interest" description="Disordered" evidence="1">
    <location>
        <begin position="940"/>
        <end position="962"/>
    </location>
</feature>